<dbReference type="Proteomes" id="UP000485367">
    <property type="component" value="Unassembled WGS sequence"/>
</dbReference>
<comment type="similarity">
    <text evidence="1">Belongs to the helicase family. UvrD subfamily.</text>
</comment>
<evidence type="ECO:0000256" key="10">
    <source>
        <dbReference type="ARBA" id="ARBA00023204"/>
    </source>
</evidence>
<dbReference type="PANTHER" id="PTHR11070:SF2">
    <property type="entry name" value="ATP-DEPENDENT DNA HELICASE SRS2"/>
    <property type="match status" value="1"/>
</dbReference>
<feature type="domain" description="UvrD-like helicase ATP-binding" evidence="16">
    <location>
        <begin position="6"/>
        <end position="306"/>
    </location>
</feature>
<dbReference type="Pfam" id="PF12705">
    <property type="entry name" value="PDDEXK_1"/>
    <property type="match status" value="1"/>
</dbReference>
<reference evidence="18" key="1">
    <citation type="submission" date="2017-02" db="EMBL/GenBank/DDBJ databases">
        <title>Delving into the versatile metabolic prowess of the omnipresent phylum Bacteroidetes.</title>
        <authorList>
            <person name="Nobu M.K."/>
            <person name="Mei R."/>
            <person name="Narihiro T."/>
            <person name="Kuroda K."/>
            <person name="Liu W.-T."/>
        </authorList>
    </citation>
    <scope>NUCLEOTIDE SEQUENCE</scope>
    <source>
        <strain evidence="18">ADurb.Bin280</strain>
    </source>
</reference>
<dbReference type="GO" id="GO:0016887">
    <property type="term" value="F:ATP hydrolysis activity"/>
    <property type="evidence" value="ECO:0007669"/>
    <property type="project" value="RHEA"/>
</dbReference>
<evidence type="ECO:0000259" key="17">
    <source>
        <dbReference type="PROSITE" id="PS51217"/>
    </source>
</evidence>
<evidence type="ECO:0000256" key="4">
    <source>
        <dbReference type="ARBA" id="ARBA00022763"/>
    </source>
</evidence>
<dbReference type="GO" id="GO:0004527">
    <property type="term" value="F:exonuclease activity"/>
    <property type="evidence" value="ECO:0007669"/>
    <property type="project" value="UniProtKB-KW"/>
</dbReference>
<evidence type="ECO:0000256" key="12">
    <source>
        <dbReference type="ARBA" id="ARBA00034617"/>
    </source>
</evidence>
<dbReference type="Pfam" id="PF13361">
    <property type="entry name" value="UvrD_C"/>
    <property type="match status" value="1"/>
</dbReference>
<proteinExistence type="inferred from homology"/>
<keyword evidence="7" id="KW-0269">Exonuclease</keyword>
<dbReference type="Gene3D" id="3.90.320.10">
    <property type="match status" value="1"/>
</dbReference>
<dbReference type="InterPro" id="IPR038726">
    <property type="entry name" value="PDDEXK_AddAB-type"/>
</dbReference>
<evidence type="ECO:0000256" key="1">
    <source>
        <dbReference type="ARBA" id="ARBA00009922"/>
    </source>
</evidence>
<evidence type="ECO:0000256" key="11">
    <source>
        <dbReference type="ARBA" id="ARBA00023235"/>
    </source>
</evidence>
<evidence type="ECO:0000256" key="5">
    <source>
        <dbReference type="ARBA" id="ARBA00022801"/>
    </source>
</evidence>
<dbReference type="InterPro" id="IPR013986">
    <property type="entry name" value="DExx_box_DNA_helicase_dom_sf"/>
</dbReference>
<dbReference type="InterPro" id="IPR027417">
    <property type="entry name" value="P-loop_NTPase"/>
</dbReference>
<organism evidence="18">
    <name type="scientific">candidate division WS2 bacterium ADurb.Bin280</name>
    <dbReference type="NCBI Taxonomy" id="1852829"/>
    <lineage>
        <taxon>Bacteria</taxon>
        <taxon>candidate division WS2</taxon>
    </lineage>
</organism>
<comment type="catalytic activity">
    <reaction evidence="14">
        <text>ATP + H2O = ADP + phosphate + H(+)</text>
        <dbReference type="Rhea" id="RHEA:13065"/>
        <dbReference type="ChEBI" id="CHEBI:15377"/>
        <dbReference type="ChEBI" id="CHEBI:15378"/>
        <dbReference type="ChEBI" id="CHEBI:30616"/>
        <dbReference type="ChEBI" id="CHEBI:43474"/>
        <dbReference type="ChEBI" id="CHEBI:456216"/>
        <dbReference type="EC" id="5.6.2.4"/>
    </reaction>
</comment>
<feature type="binding site" evidence="15">
    <location>
        <begin position="27"/>
        <end position="34"/>
    </location>
    <ligand>
        <name>ATP</name>
        <dbReference type="ChEBI" id="CHEBI:30616"/>
    </ligand>
</feature>
<dbReference type="CDD" id="cd17932">
    <property type="entry name" value="DEXQc_UvrD"/>
    <property type="match status" value="1"/>
</dbReference>
<dbReference type="Gene3D" id="3.40.50.300">
    <property type="entry name" value="P-loop containing nucleotide triphosphate hydrolases"/>
    <property type="match status" value="2"/>
</dbReference>
<evidence type="ECO:0000256" key="3">
    <source>
        <dbReference type="ARBA" id="ARBA00022741"/>
    </source>
</evidence>
<evidence type="ECO:0000256" key="13">
    <source>
        <dbReference type="ARBA" id="ARBA00034808"/>
    </source>
</evidence>
<dbReference type="GO" id="GO:0000725">
    <property type="term" value="P:recombinational repair"/>
    <property type="evidence" value="ECO:0007669"/>
    <property type="project" value="TreeGrafter"/>
</dbReference>
<dbReference type="Gene3D" id="1.10.10.160">
    <property type="match status" value="1"/>
</dbReference>
<dbReference type="Gene3D" id="1.10.486.10">
    <property type="entry name" value="PCRA, domain 4"/>
    <property type="match status" value="1"/>
</dbReference>
<dbReference type="InterPro" id="IPR011604">
    <property type="entry name" value="PDDEXK-like_dom_sf"/>
</dbReference>
<dbReference type="AlphaFoldDB" id="A0A1V5SG48"/>
<keyword evidence="9" id="KW-0238">DNA-binding</keyword>
<keyword evidence="10" id="KW-0234">DNA repair</keyword>
<keyword evidence="4" id="KW-0227">DNA damage</keyword>
<gene>
    <name evidence="18" type="primary">pcrA_1</name>
    <name evidence="18" type="ORF">BWY43_00140</name>
</gene>
<evidence type="ECO:0000256" key="8">
    <source>
        <dbReference type="ARBA" id="ARBA00022840"/>
    </source>
</evidence>
<evidence type="ECO:0000256" key="14">
    <source>
        <dbReference type="ARBA" id="ARBA00048988"/>
    </source>
</evidence>
<name>A0A1V5SG48_9BACT</name>
<keyword evidence="11" id="KW-0413">Isomerase</keyword>
<dbReference type="PROSITE" id="PS51198">
    <property type="entry name" value="UVRD_HELICASE_ATP_BIND"/>
    <property type="match status" value="1"/>
</dbReference>
<dbReference type="PANTHER" id="PTHR11070">
    <property type="entry name" value="UVRD / RECB / PCRA DNA HELICASE FAMILY MEMBER"/>
    <property type="match status" value="1"/>
</dbReference>
<evidence type="ECO:0000256" key="15">
    <source>
        <dbReference type="PROSITE-ProRule" id="PRU00560"/>
    </source>
</evidence>
<evidence type="ECO:0000256" key="6">
    <source>
        <dbReference type="ARBA" id="ARBA00022806"/>
    </source>
</evidence>
<evidence type="ECO:0000256" key="2">
    <source>
        <dbReference type="ARBA" id="ARBA00022722"/>
    </source>
</evidence>
<comment type="catalytic activity">
    <reaction evidence="12">
        <text>Couples ATP hydrolysis with the unwinding of duplex DNA by translocating in the 3'-5' direction.</text>
        <dbReference type="EC" id="5.6.2.4"/>
    </reaction>
</comment>
<dbReference type="EC" id="5.6.2.4" evidence="13"/>
<feature type="domain" description="UvrD-like helicase C-terminal" evidence="17">
    <location>
        <begin position="307"/>
        <end position="585"/>
    </location>
</feature>
<keyword evidence="3 15" id="KW-0547">Nucleotide-binding</keyword>
<keyword evidence="8 15" id="KW-0067">ATP-binding</keyword>
<dbReference type="InterPro" id="IPR014017">
    <property type="entry name" value="DNA_helicase_UvrD-like_C"/>
</dbReference>
<dbReference type="InterPro" id="IPR000212">
    <property type="entry name" value="DNA_helicase_UvrD/REP"/>
</dbReference>
<keyword evidence="5 15" id="KW-0378">Hydrolase</keyword>
<dbReference type="InterPro" id="IPR014016">
    <property type="entry name" value="UvrD-like_ATP-bd"/>
</dbReference>
<evidence type="ECO:0000256" key="7">
    <source>
        <dbReference type="ARBA" id="ARBA00022839"/>
    </source>
</evidence>
<dbReference type="SUPFAM" id="SSF52540">
    <property type="entry name" value="P-loop containing nucleoside triphosphate hydrolases"/>
    <property type="match status" value="1"/>
</dbReference>
<dbReference type="GO" id="GO:0005524">
    <property type="term" value="F:ATP binding"/>
    <property type="evidence" value="ECO:0007669"/>
    <property type="project" value="UniProtKB-UniRule"/>
</dbReference>
<keyword evidence="6 15" id="KW-0347">Helicase</keyword>
<comment type="caution">
    <text evidence="18">The sequence shown here is derived from an EMBL/GenBank/DDBJ whole genome shotgun (WGS) entry which is preliminary data.</text>
</comment>
<evidence type="ECO:0000259" key="16">
    <source>
        <dbReference type="PROSITE" id="PS51198"/>
    </source>
</evidence>
<evidence type="ECO:0000313" key="18">
    <source>
        <dbReference type="EMBL" id="OQA53213.1"/>
    </source>
</evidence>
<accession>A0A1V5SG48</accession>
<dbReference type="EMBL" id="MWBO01000008">
    <property type="protein sequence ID" value="OQA53213.1"/>
    <property type="molecule type" value="Genomic_DNA"/>
</dbReference>
<sequence length="950" mass="110410">MDKILEGLNKQQKEAVAHGNGPCLIIAGAGTGKTKVITSRIAYIIAQKWAKPSEILALTFTDKAAQEMEERVDVLVPYGFIDTWISTFNAFGDRIIRDYSIDLGLPANFKILSSTEQAIFMRENLFSFDLKHYRPIANPISHIRELLTHFSRLKDELISENEYLQFAKNKMSQTTDRESMEFLQNEKTLELANAYKKYKELMLENGYLDYGDQIYLVYKLLSERPDVAKQISDKFKFVLVDEFQDTNYAQYEIVKKIARSKNITVVGDDDQSIYRFRGASISNILSFKDDFPQCKQIVLFENYRSTQEILDCSYRLIQHNNPDRLEAKNNISKKLKSTKNGPEPKLLHCQTLSCEADMVADEILKLKKELNLQNKDFAILSRANNHLEPFITSLNHKKIDNVFIGSSSLFQTDEVKMLIAFLKCLVYFEDNLSFYQLATSEMYNIDVEQLTPYYAKIKKENKTFEEIFGLESQNFTTKIIEDLGFYRKMLSSKGTGEILYDYLKRSNYLKKLTQNTSASNESKVQNIAKFFDRISQFDRTSSNSSVLSFLSNLELIMEVGDEVLTSDIDPDIDAVSLMSVHASKGLEWPVVFVVNMVSDRFPSRDRKEKIPIPDEIIRERLPSGDFHIQEERRLFYVAMTRAKDRLYFSSAQDYGGKRAKKISPFVLEALDNPNIDNQKYKLTSIEKIARHSFVKNNNHKKVRKGDGIIRLSRQQIDDYYTCPKKYYYSAVIQIPLPVNWHFMYGSAIHEAIARYYIRKMSGKKHTLEDLIKDFNQCFKSEGFITREHEEQRKNKGEQTLTKFFQKEQKSKTLPYKVEDSFEFFEDGVKIRGRYDLVYKHDHTFTICDFKTSDVTNQKDADTRIKQSTQMKIYALSWFEKYKAIPQTSLIFIESDLHLQITFSKDDLDKTKELIFEVAQGIKNEDYTAKPDIRQCSLCPYKEICKDAKIG</sequence>
<dbReference type="GO" id="GO:0003677">
    <property type="term" value="F:DNA binding"/>
    <property type="evidence" value="ECO:0007669"/>
    <property type="project" value="UniProtKB-KW"/>
</dbReference>
<dbReference type="Pfam" id="PF00580">
    <property type="entry name" value="UvrD-helicase"/>
    <property type="match status" value="1"/>
</dbReference>
<dbReference type="GO" id="GO:0043138">
    <property type="term" value="F:3'-5' DNA helicase activity"/>
    <property type="evidence" value="ECO:0007669"/>
    <property type="project" value="UniProtKB-EC"/>
</dbReference>
<keyword evidence="2" id="KW-0540">Nuclease</keyword>
<protein>
    <recommendedName>
        <fullName evidence="13">DNA 3'-5' helicase</fullName>
        <ecNumber evidence="13">5.6.2.4</ecNumber>
    </recommendedName>
</protein>
<evidence type="ECO:0000256" key="9">
    <source>
        <dbReference type="ARBA" id="ARBA00023125"/>
    </source>
</evidence>
<dbReference type="PROSITE" id="PS51217">
    <property type="entry name" value="UVRD_HELICASE_CTER"/>
    <property type="match status" value="1"/>
</dbReference>